<keyword evidence="9" id="KW-0378">Hydrolase</keyword>
<dbReference type="PANTHER" id="PTHR12553:SF49">
    <property type="entry name" value="ZINC PHOSPHODIESTERASE ELAC PROTEIN 2"/>
    <property type="match status" value="1"/>
</dbReference>
<evidence type="ECO:0000256" key="6">
    <source>
        <dbReference type="ARBA" id="ARBA00022722"/>
    </source>
</evidence>
<feature type="region of interest" description="Disordered" evidence="11">
    <location>
        <begin position="199"/>
        <end position="245"/>
    </location>
</feature>
<evidence type="ECO:0000256" key="3">
    <source>
        <dbReference type="ARBA" id="ARBA00007823"/>
    </source>
</evidence>
<keyword evidence="10" id="KW-0862">Zinc</keyword>
<feature type="domain" description="tRNase Z endonuclease" evidence="13">
    <location>
        <begin position="7"/>
        <end position="65"/>
    </location>
</feature>
<evidence type="ECO:0000256" key="4">
    <source>
        <dbReference type="ARBA" id="ARBA00012477"/>
    </source>
</evidence>
<dbReference type="SUPFAM" id="SSF56281">
    <property type="entry name" value="Metallo-hydrolase/oxidoreductase"/>
    <property type="match status" value="2"/>
</dbReference>
<dbReference type="CDD" id="cd07718">
    <property type="entry name" value="RNaseZ_ELAC1_ELAC2-C-term-like_MBL-fold"/>
    <property type="match status" value="1"/>
</dbReference>
<feature type="region of interest" description="Disordered" evidence="11">
    <location>
        <begin position="146"/>
        <end position="184"/>
    </location>
</feature>
<evidence type="ECO:0000256" key="8">
    <source>
        <dbReference type="ARBA" id="ARBA00022759"/>
    </source>
</evidence>
<dbReference type="Pfam" id="PF12706">
    <property type="entry name" value="Lactamase_B_2"/>
    <property type="match status" value="1"/>
</dbReference>
<sequence>MMWNASVLSTASSDTEPSIVVTFDSFKYLFNAGENTCRSFLQSQRNWRRTKALFFTGASTERAGGLAGMLMTFADATIPRLDVVGPPGLKHFMAAMRFYTYRPAMPVNPIETPSSLPNLSSVPEPIYKDENITVYSIPVYPSKVEEGEALTTDTGKRKRSEESGDQRPAKRSNTTHESAIPSASIDEEAQAFRSSMIDTMFPASPGGRDIEYTQKAKRGKRKREQLTKETKAPIATDSSKANFDEYRRPSVPQGFYSQLPKFTQTPIGSSYLIVGPRVRGKFDADKAKELGIPQGKLRAQLIKGETITFTAKVDDGVDEQGKKKTKEVTRTVKPEEIVGQSDAPGAVLILDVPTPAHIPSLTEPFANSTFFKRFRSNAREDNTEFAVRSVFHICGNGVLDDERYKAFMNGFCDSTHHIVASRQHSPDPVTFTSAAYNQLRLSQLDSEIFRVPSFSLTPKRDLACVQGLPSNVHQLVANQHMSIRPPGEPTVETEGVDRFHPIVMSSEGISLSEDTLSRFEEAKKRVADMAREKENSNDPKCPGADVRIISLGTGSATPSKYRNVSGTLIMIPNYGNILLDCGEGTWGQLCRHFGTDEGKEENVQKVLRDLRVVYISHIHGDHHMGVANLLRKRKQLTPEPSEPLYLVSIRALHLYLRELSDLQDMGISDDPSKNGVMTILSPSLHWRDFPSYPESGLWQVGGNEPWLDIELSREKARAMCEKLGLKSFKTVDVRHRTRCYGAVICHKDGWSIVYSGDTMPSDSLVYASPSATVLIHEATMADDQEELAAKKAHSTIGQALDIGRRMKARNILLTHFSARYPKIITYKSKQWHSDQGTEEEKVEEITGFDPDEGVVAIAFDHADMKIGDMWKINYYLPALQSSFQQTVAEDGEDEELEEATMQVDTM</sequence>
<evidence type="ECO:0000256" key="9">
    <source>
        <dbReference type="ARBA" id="ARBA00022801"/>
    </source>
</evidence>
<evidence type="ECO:0000256" key="1">
    <source>
        <dbReference type="ARBA" id="ARBA00000402"/>
    </source>
</evidence>
<dbReference type="InterPro" id="IPR036866">
    <property type="entry name" value="RibonucZ/Hydroxyglut_hydro"/>
</dbReference>
<dbReference type="EMBL" id="JBAHYK010000292">
    <property type="protein sequence ID" value="KAL0575576.1"/>
    <property type="molecule type" value="Genomic_DNA"/>
</dbReference>
<reference evidence="14 15" key="1">
    <citation type="submission" date="2024-02" db="EMBL/GenBank/DDBJ databases">
        <title>A draft genome for the cacao thread blight pathogen Marasmius crinis-equi.</title>
        <authorList>
            <person name="Cohen S.P."/>
            <person name="Baruah I.K."/>
            <person name="Amoako-Attah I."/>
            <person name="Bukari Y."/>
            <person name="Meinhardt L.W."/>
            <person name="Bailey B.A."/>
        </authorList>
    </citation>
    <scope>NUCLEOTIDE SEQUENCE [LARGE SCALE GENOMIC DNA]</scope>
    <source>
        <strain evidence="14 15">GH-76</strain>
    </source>
</reference>
<feature type="domain" description="Metallo-beta-lactamase" evidence="12">
    <location>
        <begin position="732"/>
        <end position="816"/>
    </location>
</feature>
<evidence type="ECO:0000256" key="10">
    <source>
        <dbReference type="ARBA" id="ARBA00022833"/>
    </source>
</evidence>
<keyword evidence="15" id="KW-1185">Reference proteome</keyword>
<dbReference type="Pfam" id="PF13691">
    <property type="entry name" value="Lactamase_B_4"/>
    <property type="match status" value="1"/>
</dbReference>
<comment type="catalytic activity">
    <reaction evidence="1">
        <text>Endonucleolytic cleavage of RNA, removing extra 3' nucleotides from tRNA precursor, generating 3' termini of tRNAs. A 3'-hydroxy group is left at the tRNA terminus and a 5'-phosphoryl group is left at the trailer molecule.</text>
        <dbReference type="EC" id="3.1.26.11"/>
    </reaction>
</comment>
<feature type="compositionally biased region" description="Basic and acidic residues" evidence="11">
    <location>
        <begin position="159"/>
        <end position="168"/>
    </location>
</feature>
<dbReference type="InterPro" id="IPR001279">
    <property type="entry name" value="Metallo-B-lactamas"/>
</dbReference>
<organism evidence="14 15">
    <name type="scientific">Marasmius crinis-equi</name>
    <dbReference type="NCBI Taxonomy" id="585013"/>
    <lineage>
        <taxon>Eukaryota</taxon>
        <taxon>Fungi</taxon>
        <taxon>Dikarya</taxon>
        <taxon>Basidiomycota</taxon>
        <taxon>Agaricomycotina</taxon>
        <taxon>Agaricomycetes</taxon>
        <taxon>Agaricomycetidae</taxon>
        <taxon>Agaricales</taxon>
        <taxon>Marasmiineae</taxon>
        <taxon>Marasmiaceae</taxon>
        <taxon>Marasmius</taxon>
    </lineage>
</organism>
<dbReference type="InterPro" id="IPR047151">
    <property type="entry name" value="RNZ2-like"/>
</dbReference>
<keyword evidence="5" id="KW-0819">tRNA processing</keyword>
<dbReference type="Gene3D" id="3.60.15.10">
    <property type="entry name" value="Ribonuclease Z/Hydroxyacylglutathione hydrolase-like"/>
    <property type="match status" value="2"/>
</dbReference>
<comment type="cofactor">
    <cofactor evidence="2">
        <name>Zn(2+)</name>
        <dbReference type="ChEBI" id="CHEBI:29105"/>
    </cofactor>
</comment>
<accession>A0ABR3FJN1</accession>
<evidence type="ECO:0000256" key="11">
    <source>
        <dbReference type="SAM" id="MobiDB-lite"/>
    </source>
</evidence>
<dbReference type="Pfam" id="PF23023">
    <property type="entry name" value="Anti-Pycsar_Apyc1"/>
    <property type="match status" value="1"/>
</dbReference>
<proteinExistence type="inferred from homology"/>
<comment type="similarity">
    <text evidence="3">Belongs to the RNase Z family.</text>
</comment>
<evidence type="ECO:0000259" key="12">
    <source>
        <dbReference type="Pfam" id="PF12706"/>
    </source>
</evidence>
<evidence type="ECO:0000313" key="14">
    <source>
        <dbReference type="EMBL" id="KAL0575576.1"/>
    </source>
</evidence>
<name>A0ABR3FJN1_9AGAR</name>
<dbReference type="InterPro" id="IPR027794">
    <property type="entry name" value="tRNase_Z_dom"/>
</dbReference>
<dbReference type="EC" id="3.1.26.11" evidence="4"/>
<comment type="caution">
    <text evidence="14">The sequence shown here is derived from an EMBL/GenBank/DDBJ whole genome shotgun (WGS) entry which is preliminary data.</text>
</comment>
<protein>
    <recommendedName>
        <fullName evidence="4">ribonuclease Z</fullName>
        <ecNumber evidence="4">3.1.26.11</ecNumber>
    </recommendedName>
</protein>
<keyword evidence="7" id="KW-0479">Metal-binding</keyword>
<dbReference type="Proteomes" id="UP001465976">
    <property type="component" value="Unassembled WGS sequence"/>
</dbReference>
<evidence type="ECO:0000256" key="5">
    <source>
        <dbReference type="ARBA" id="ARBA00022694"/>
    </source>
</evidence>
<dbReference type="PANTHER" id="PTHR12553">
    <property type="entry name" value="ZINC PHOSPHODIESTERASE ELAC PROTEIN 2"/>
    <property type="match status" value="1"/>
</dbReference>
<gene>
    <name evidence="14" type="ORF">V5O48_006392</name>
</gene>
<evidence type="ECO:0000313" key="15">
    <source>
        <dbReference type="Proteomes" id="UP001465976"/>
    </source>
</evidence>
<keyword evidence="6" id="KW-0540">Nuclease</keyword>
<evidence type="ECO:0000256" key="7">
    <source>
        <dbReference type="ARBA" id="ARBA00022723"/>
    </source>
</evidence>
<evidence type="ECO:0000256" key="2">
    <source>
        <dbReference type="ARBA" id="ARBA00001947"/>
    </source>
</evidence>
<evidence type="ECO:0000259" key="13">
    <source>
        <dbReference type="Pfam" id="PF13691"/>
    </source>
</evidence>
<keyword evidence="8" id="KW-0255">Endonuclease</keyword>